<dbReference type="EMBL" id="JH767153">
    <property type="protein sequence ID" value="EQC34866.1"/>
    <property type="molecule type" value="Genomic_DNA"/>
</dbReference>
<evidence type="ECO:0008006" key="5">
    <source>
        <dbReference type="Google" id="ProtNLM"/>
    </source>
</evidence>
<dbReference type="VEuPathDB" id="FungiDB:SDRG_07667"/>
<name>T0QJG7_SAPDV</name>
<accession>T0QJG7</accession>
<keyword evidence="4" id="KW-1185">Reference proteome</keyword>
<dbReference type="OMA" id="GEAITHH"/>
<feature type="compositionally biased region" description="Polar residues" evidence="1">
    <location>
        <begin position="84"/>
        <end position="102"/>
    </location>
</feature>
<feature type="signal peptide" evidence="2">
    <location>
        <begin position="1"/>
        <end position="20"/>
    </location>
</feature>
<dbReference type="AlphaFoldDB" id="T0QJG7"/>
<protein>
    <recommendedName>
        <fullName evidence="5">Enkurin domain-containing protein</fullName>
    </recommendedName>
</protein>
<dbReference type="OrthoDB" id="67166at2759"/>
<reference evidence="3 4" key="1">
    <citation type="submission" date="2012-04" db="EMBL/GenBank/DDBJ databases">
        <title>The Genome Sequence of Saprolegnia declina VS20.</title>
        <authorList>
            <consortium name="The Broad Institute Genome Sequencing Platform"/>
            <person name="Russ C."/>
            <person name="Nusbaum C."/>
            <person name="Tyler B."/>
            <person name="van West P."/>
            <person name="Dieguez-Uribeondo J."/>
            <person name="de Bruijn I."/>
            <person name="Tripathy S."/>
            <person name="Jiang R."/>
            <person name="Young S.K."/>
            <person name="Zeng Q."/>
            <person name="Gargeya S."/>
            <person name="Fitzgerald M."/>
            <person name="Haas B."/>
            <person name="Abouelleil A."/>
            <person name="Alvarado L."/>
            <person name="Arachchi H.M."/>
            <person name="Berlin A."/>
            <person name="Chapman S.B."/>
            <person name="Goldberg J."/>
            <person name="Griggs A."/>
            <person name="Gujja S."/>
            <person name="Hansen M."/>
            <person name="Howarth C."/>
            <person name="Imamovic A."/>
            <person name="Larimer J."/>
            <person name="McCowen C."/>
            <person name="Montmayeur A."/>
            <person name="Murphy C."/>
            <person name="Neiman D."/>
            <person name="Pearson M."/>
            <person name="Priest M."/>
            <person name="Roberts A."/>
            <person name="Saif S."/>
            <person name="Shea T."/>
            <person name="Sisk P."/>
            <person name="Sykes S."/>
            <person name="Wortman J."/>
            <person name="Nusbaum C."/>
            <person name="Birren B."/>
        </authorList>
    </citation>
    <scope>NUCLEOTIDE SEQUENCE [LARGE SCALE GENOMIC DNA]</scope>
    <source>
        <strain evidence="3 4">VS20</strain>
    </source>
</reference>
<keyword evidence="2" id="KW-0732">Signal</keyword>
<dbReference type="InParanoid" id="T0QJG7"/>
<evidence type="ECO:0000256" key="1">
    <source>
        <dbReference type="SAM" id="MobiDB-lite"/>
    </source>
</evidence>
<sequence length="199" mass="22125">MACVASLCASVAFACRWVMGGLCPAPLDLGADRTDDEWHAARKRSLLTLRGYDRISLAANGEAITHHHDILTLERTLVPMVDKATNTGSTSSNARGSTNSTKGRMPNLHTSERGQRYQARFQAKVEALQALAARQRVFKAKPLPKQYMYTAVPTASLEQERRAIASERRQLSLDMLALLHTLATRQNDRHLVYVPLERS</sequence>
<dbReference type="Proteomes" id="UP000030762">
    <property type="component" value="Unassembled WGS sequence"/>
</dbReference>
<evidence type="ECO:0000313" key="4">
    <source>
        <dbReference type="Proteomes" id="UP000030762"/>
    </source>
</evidence>
<evidence type="ECO:0000256" key="2">
    <source>
        <dbReference type="SAM" id="SignalP"/>
    </source>
</evidence>
<proteinExistence type="predicted"/>
<dbReference type="GeneID" id="19948394"/>
<gene>
    <name evidence="3" type="ORF">SDRG_07667</name>
</gene>
<organism evidence="3 4">
    <name type="scientific">Saprolegnia diclina (strain VS20)</name>
    <dbReference type="NCBI Taxonomy" id="1156394"/>
    <lineage>
        <taxon>Eukaryota</taxon>
        <taxon>Sar</taxon>
        <taxon>Stramenopiles</taxon>
        <taxon>Oomycota</taxon>
        <taxon>Saprolegniomycetes</taxon>
        <taxon>Saprolegniales</taxon>
        <taxon>Saprolegniaceae</taxon>
        <taxon>Saprolegnia</taxon>
    </lineage>
</organism>
<evidence type="ECO:0000313" key="3">
    <source>
        <dbReference type="EMBL" id="EQC34866.1"/>
    </source>
</evidence>
<dbReference type="RefSeq" id="XP_008611738.1">
    <property type="nucleotide sequence ID" value="XM_008613516.1"/>
</dbReference>
<feature type="region of interest" description="Disordered" evidence="1">
    <location>
        <begin position="83"/>
        <end position="112"/>
    </location>
</feature>
<feature type="chain" id="PRO_5004570271" description="Enkurin domain-containing protein" evidence="2">
    <location>
        <begin position="21"/>
        <end position="199"/>
    </location>
</feature>